<evidence type="ECO:0000313" key="1">
    <source>
        <dbReference type="EMBL" id="KFH45601.1"/>
    </source>
</evidence>
<dbReference type="Proteomes" id="UP000029964">
    <property type="component" value="Unassembled WGS sequence"/>
</dbReference>
<accession>A0A086T8B9</accession>
<keyword evidence="2" id="KW-1185">Reference proteome</keyword>
<proteinExistence type="predicted"/>
<gene>
    <name evidence="1" type="ORF">ACRE_035870</name>
</gene>
<dbReference type="EMBL" id="JPKY01000030">
    <property type="protein sequence ID" value="KFH45601.1"/>
    <property type="molecule type" value="Genomic_DNA"/>
</dbReference>
<name>A0A086T8B9_HAPC1</name>
<comment type="caution">
    <text evidence="1">The sequence shown here is derived from an EMBL/GenBank/DDBJ whole genome shotgun (WGS) entry which is preliminary data.</text>
</comment>
<sequence length="86" mass="9246">MALKEGGGRELEYNVSVLAKVFGCINVGFRVQRESALRGSSLPEMQASLLCGIRRHGSGNQRMISQISAVLSKLARYKAVVGPLSP</sequence>
<dbReference type="HOGENOM" id="CLU_2497354_0_0_1"/>
<organism evidence="1 2">
    <name type="scientific">Hapsidospora chrysogenum (strain ATCC 11550 / CBS 779.69 / DSM 880 / IAM 14645 / JCM 23072 / IMI 49137)</name>
    <name type="common">Acremonium chrysogenum</name>
    <dbReference type="NCBI Taxonomy" id="857340"/>
    <lineage>
        <taxon>Eukaryota</taxon>
        <taxon>Fungi</taxon>
        <taxon>Dikarya</taxon>
        <taxon>Ascomycota</taxon>
        <taxon>Pezizomycotina</taxon>
        <taxon>Sordariomycetes</taxon>
        <taxon>Hypocreomycetidae</taxon>
        <taxon>Hypocreales</taxon>
        <taxon>Bionectriaceae</taxon>
        <taxon>Hapsidospora</taxon>
    </lineage>
</organism>
<protein>
    <submittedName>
        <fullName evidence="1">Uncharacterized protein</fullName>
    </submittedName>
</protein>
<reference evidence="2" key="1">
    <citation type="journal article" date="2014" name="Genome Announc.">
        <title>Genome sequence and annotation of Acremonium chrysogenum, producer of the beta-lactam antibiotic cephalosporin C.</title>
        <authorList>
            <person name="Terfehr D."/>
            <person name="Dahlmann T.A."/>
            <person name="Specht T."/>
            <person name="Zadra I."/>
            <person name="Kuernsteiner H."/>
            <person name="Kueck U."/>
        </authorList>
    </citation>
    <scope>NUCLEOTIDE SEQUENCE [LARGE SCALE GENOMIC DNA]</scope>
    <source>
        <strain evidence="2">ATCC 11550 / CBS 779.69 / DSM 880 / IAM 14645 / JCM 23072 / IMI 49137</strain>
    </source>
</reference>
<dbReference type="AlphaFoldDB" id="A0A086T8B9"/>
<evidence type="ECO:0000313" key="2">
    <source>
        <dbReference type="Proteomes" id="UP000029964"/>
    </source>
</evidence>